<protein>
    <submittedName>
        <fullName evidence="1">Uncharacterized protein</fullName>
    </submittedName>
</protein>
<organism evidence="1 2">
    <name type="scientific">Thiobacillus denitrificans (strain ATCC 25259 / T1)</name>
    <dbReference type="NCBI Taxonomy" id="292415"/>
    <lineage>
        <taxon>Bacteria</taxon>
        <taxon>Pseudomonadati</taxon>
        <taxon>Pseudomonadota</taxon>
        <taxon>Betaproteobacteria</taxon>
        <taxon>Nitrosomonadales</taxon>
        <taxon>Thiobacillaceae</taxon>
        <taxon>Thiobacillus</taxon>
    </lineage>
</organism>
<dbReference type="HOGENOM" id="CLU_171899_0_0_4"/>
<gene>
    <name evidence="1" type="ordered locus">Tbd_0449</name>
</gene>
<evidence type="ECO:0000313" key="2">
    <source>
        <dbReference type="Proteomes" id="UP000008291"/>
    </source>
</evidence>
<sequence>MSAESFTTAHAIGSSDADGRLWPMKRFFVCYTGEVKFTQYFLSMRQRPDRASIQLEWIQYVIDHPEREVIQSDGRIRRWASIAEVEGRYLRVILLPDRETVHNAFFDRRFVP</sequence>
<proteinExistence type="predicted"/>
<dbReference type="STRING" id="292415.Tbd_0449"/>
<dbReference type="AlphaFoldDB" id="Q3SLK5"/>
<dbReference type="Proteomes" id="UP000008291">
    <property type="component" value="Chromosome"/>
</dbReference>
<keyword evidence="2" id="KW-1185">Reference proteome</keyword>
<accession>Q3SLK5</accession>
<dbReference type="KEGG" id="tbd:Tbd_0449"/>
<dbReference type="eggNOG" id="ENOG5032YHH">
    <property type="taxonomic scope" value="Bacteria"/>
</dbReference>
<reference evidence="1 2" key="1">
    <citation type="journal article" date="2006" name="J. Bacteriol.">
        <title>The genome sequence of the obligately chemolithoautotrophic, facultatively anaerobic bacterium Thiobacillus denitrificans.</title>
        <authorList>
            <person name="Beller H.R."/>
            <person name="Chain P.S."/>
            <person name="Letain T.E."/>
            <person name="Chakicherla A."/>
            <person name="Larimer F.W."/>
            <person name="Richardson P.M."/>
            <person name="Coleman M.A."/>
            <person name="Wood A.P."/>
            <person name="Kelly D.P."/>
        </authorList>
    </citation>
    <scope>NUCLEOTIDE SEQUENCE [LARGE SCALE GENOMIC DNA]</scope>
    <source>
        <strain evidence="1 2">ATCC 25259</strain>
    </source>
</reference>
<dbReference type="EMBL" id="CP000116">
    <property type="protein sequence ID" value="AAZ96402.1"/>
    <property type="molecule type" value="Genomic_DNA"/>
</dbReference>
<name>Q3SLK5_THIDA</name>
<evidence type="ECO:0000313" key="1">
    <source>
        <dbReference type="EMBL" id="AAZ96402.1"/>
    </source>
</evidence>